<keyword evidence="5 6" id="KW-0804">Transcription</keyword>
<keyword evidence="6" id="KW-0150">Chloroplast</keyword>
<dbReference type="SUPFAM" id="SSF88659">
    <property type="entry name" value="Sigma3 and sigma4 domains of RNA polymerase sigma factors"/>
    <property type="match status" value="2"/>
</dbReference>
<dbReference type="EMBL" id="JARBHA010000015">
    <property type="protein sequence ID" value="KAJ9680106.1"/>
    <property type="molecule type" value="Genomic_DNA"/>
</dbReference>
<organism evidence="8 9">
    <name type="scientific">Vitis rotundifolia</name>
    <name type="common">Muscadine grape</name>
    <dbReference type="NCBI Taxonomy" id="103349"/>
    <lineage>
        <taxon>Eukaryota</taxon>
        <taxon>Viridiplantae</taxon>
        <taxon>Streptophyta</taxon>
        <taxon>Embryophyta</taxon>
        <taxon>Tracheophyta</taxon>
        <taxon>Spermatophyta</taxon>
        <taxon>Magnoliopsida</taxon>
        <taxon>eudicotyledons</taxon>
        <taxon>Gunneridae</taxon>
        <taxon>Pentapetalae</taxon>
        <taxon>rosids</taxon>
        <taxon>Vitales</taxon>
        <taxon>Vitaceae</taxon>
        <taxon>Viteae</taxon>
        <taxon>Vitis</taxon>
    </lineage>
</organism>
<feature type="domain" description="RNA polymerase sigma-70" evidence="7">
    <location>
        <begin position="536"/>
        <end position="562"/>
    </location>
</feature>
<comment type="caution">
    <text evidence="8">The sequence shown here is derived from an EMBL/GenBank/DDBJ whole genome shotgun (WGS) entry which is preliminary data.</text>
</comment>
<dbReference type="InterPro" id="IPR000943">
    <property type="entry name" value="RNA_pol_sigma70"/>
</dbReference>
<evidence type="ECO:0000256" key="2">
    <source>
        <dbReference type="ARBA" id="ARBA00023015"/>
    </source>
</evidence>
<evidence type="ECO:0000256" key="6">
    <source>
        <dbReference type="PIRNR" id="PIRNR000767"/>
    </source>
</evidence>
<dbReference type="FunFam" id="1.10.601.10:FF:000007">
    <property type="entry name" value="RNA polymerase sigma factor sigB"/>
    <property type="match status" value="1"/>
</dbReference>
<dbReference type="PRINTS" id="PR00046">
    <property type="entry name" value="SIGMA70FCT"/>
</dbReference>
<dbReference type="Pfam" id="PF04542">
    <property type="entry name" value="Sigma70_r2"/>
    <property type="match status" value="1"/>
</dbReference>
<dbReference type="InterPro" id="IPR007627">
    <property type="entry name" value="RNA_pol_sigma70_r2"/>
</dbReference>
<name>A0AA38Z0H1_VITRO</name>
<dbReference type="InterPro" id="IPR007624">
    <property type="entry name" value="RNA_pol_sigma70_r3"/>
</dbReference>
<dbReference type="GO" id="GO:0009507">
    <property type="term" value="C:chloroplast"/>
    <property type="evidence" value="ECO:0007669"/>
    <property type="project" value="UniProtKB-SubCell"/>
</dbReference>
<dbReference type="GO" id="GO:0071482">
    <property type="term" value="P:cellular response to light stimulus"/>
    <property type="evidence" value="ECO:0007669"/>
    <property type="project" value="UniProtKB-ARBA"/>
</dbReference>
<keyword evidence="4 6" id="KW-0238">DNA-binding</keyword>
<gene>
    <name evidence="8" type="ORF">PVL29_019404</name>
</gene>
<dbReference type="PIRSF" id="PIRSF000767">
    <property type="entry name" value="RNA_pol_sigma_SigB/C/D"/>
    <property type="match status" value="1"/>
</dbReference>
<evidence type="ECO:0000256" key="5">
    <source>
        <dbReference type="ARBA" id="ARBA00023163"/>
    </source>
</evidence>
<dbReference type="CDD" id="cd06171">
    <property type="entry name" value="Sigma70_r4"/>
    <property type="match status" value="1"/>
</dbReference>
<keyword evidence="3 6" id="KW-0731">Sigma factor</keyword>
<comment type="function">
    <text evidence="6">Sigma factors are initiation factors that promote the attachment of plastid-encoded RNA polymerase (PEP) to specific initiation sites and are then released.</text>
</comment>
<dbReference type="NCBIfam" id="TIGR02937">
    <property type="entry name" value="sigma70-ECF"/>
    <property type="match status" value="1"/>
</dbReference>
<keyword evidence="6" id="KW-0934">Plastid</keyword>
<dbReference type="AlphaFoldDB" id="A0AA38Z0H1"/>
<sequence length="577" mass="64584">MSCLLPQFKCPPDTFSTHPKLHTHILSKNREAIYFRVQCALSTTSPPLSTSTTAVLDIEKLRLLSLESHSNSVAAHRPWTYIGVVGPPTEANFEATLARETLLTSEEAVIAAAAAEAVALAKAAVKVAKDAVQLVGKNSSTKSETKPASFLSGDDTSQFRRIQFTETERIGILGDSVGAETGMVDDNSLQDAAEDSDDLEPSHEELELLEAEFSKSIVVRSNRQVERKARRAKAAEKASAGVVSVRSGSTSRRKRVSLQEVDYSDPLRYLRGTTSTSRLLTATEELELSEGIQDLLKLEKLQEDLEERFGVKPTFAQWAAAAGVDQKTLRRRINYGIRCKDKMIKSNIRLVISIAKNYQGAGMNIQDLVQEGCRGLVRGAEKFDASKGFKFSTYAHWWIKQAVRKSLSDQSRTIRLPFHMVEATYRVKEARKQLYSENGRHPNNEEVAEATGLSMKRLNAVLLTPKAPRSLDQKIGINQNLKPSEVIADPDAETAEELLIKQFMKEDLEKVLNSLNPREKQVIRWRYGLEDGRTKTLQEIGELMGVSRERIRQIESCAFRKLKNKRRTKHLQQYLVS</sequence>
<proteinExistence type="inferred from homology"/>
<dbReference type="InterPro" id="IPR016262">
    <property type="entry name" value="RNA_pol_sigma_SigB/C/D/F"/>
</dbReference>
<evidence type="ECO:0000313" key="8">
    <source>
        <dbReference type="EMBL" id="KAJ9680106.1"/>
    </source>
</evidence>
<reference evidence="8 9" key="1">
    <citation type="journal article" date="2023" name="BMC Biotechnol.">
        <title>Vitis rotundifolia cv Carlos genome sequencing.</title>
        <authorList>
            <person name="Huff M."/>
            <person name="Hulse-Kemp A."/>
            <person name="Scheffler B."/>
            <person name="Youngblood R."/>
            <person name="Simpson S."/>
            <person name="Babiker E."/>
            <person name="Staton M."/>
        </authorList>
    </citation>
    <scope>NUCLEOTIDE SEQUENCE [LARGE SCALE GENOMIC DNA]</scope>
    <source>
        <tissue evidence="8">Leaf</tissue>
    </source>
</reference>
<evidence type="ECO:0000259" key="7">
    <source>
        <dbReference type="PROSITE" id="PS00716"/>
    </source>
</evidence>
<dbReference type="PANTHER" id="PTHR30603">
    <property type="entry name" value="RNA POLYMERASE SIGMA FACTOR RPO"/>
    <property type="match status" value="1"/>
</dbReference>
<keyword evidence="2 6" id="KW-0805">Transcription regulation</keyword>
<dbReference type="Proteomes" id="UP001168098">
    <property type="component" value="Unassembled WGS sequence"/>
</dbReference>
<dbReference type="Gene3D" id="1.10.601.10">
    <property type="entry name" value="RNA Polymerase Primary Sigma Factor"/>
    <property type="match status" value="1"/>
</dbReference>
<dbReference type="Pfam" id="PF04545">
    <property type="entry name" value="Sigma70_r4"/>
    <property type="match status" value="1"/>
</dbReference>
<dbReference type="InterPro" id="IPR036388">
    <property type="entry name" value="WH-like_DNA-bd_sf"/>
</dbReference>
<protein>
    <recommendedName>
        <fullName evidence="6">RNA polymerase sigma factor</fullName>
    </recommendedName>
</protein>
<dbReference type="InterPro" id="IPR013325">
    <property type="entry name" value="RNA_pol_sigma_r2"/>
</dbReference>
<evidence type="ECO:0000256" key="1">
    <source>
        <dbReference type="ARBA" id="ARBA00007788"/>
    </source>
</evidence>
<dbReference type="GO" id="GO:0006352">
    <property type="term" value="P:DNA-templated transcription initiation"/>
    <property type="evidence" value="ECO:0007669"/>
    <property type="project" value="UniProtKB-UniRule"/>
</dbReference>
<evidence type="ECO:0000256" key="4">
    <source>
        <dbReference type="ARBA" id="ARBA00023125"/>
    </source>
</evidence>
<dbReference type="PANTHER" id="PTHR30603:SF57">
    <property type="entry name" value="RNA POLYMERASE SIGMA FACTOR SIGB"/>
    <property type="match status" value="1"/>
</dbReference>
<dbReference type="PROSITE" id="PS00716">
    <property type="entry name" value="SIGMA70_2"/>
    <property type="match status" value="1"/>
</dbReference>
<dbReference type="SUPFAM" id="SSF88946">
    <property type="entry name" value="Sigma2 domain of RNA polymerase sigma factors"/>
    <property type="match status" value="1"/>
</dbReference>
<evidence type="ECO:0000313" key="9">
    <source>
        <dbReference type="Proteomes" id="UP001168098"/>
    </source>
</evidence>
<keyword evidence="9" id="KW-1185">Reference proteome</keyword>
<dbReference type="InterPro" id="IPR013324">
    <property type="entry name" value="RNA_pol_sigma_r3/r4-like"/>
</dbReference>
<accession>A0AA38Z0H1</accession>
<evidence type="ECO:0000256" key="3">
    <source>
        <dbReference type="ARBA" id="ARBA00023082"/>
    </source>
</evidence>
<dbReference type="InterPro" id="IPR007630">
    <property type="entry name" value="RNA_pol_sigma70_r4"/>
</dbReference>
<dbReference type="GO" id="GO:0016987">
    <property type="term" value="F:sigma factor activity"/>
    <property type="evidence" value="ECO:0007669"/>
    <property type="project" value="UniProtKB-UniRule"/>
</dbReference>
<dbReference type="Pfam" id="PF04539">
    <property type="entry name" value="Sigma70_r3"/>
    <property type="match status" value="1"/>
</dbReference>
<comment type="subcellular location">
    <subcellularLocation>
        <location evidence="6">Plastid</location>
        <location evidence="6">Chloroplast</location>
    </subcellularLocation>
</comment>
<comment type="similarity">
    <text evidence="1 6">Belongs to the sigma-70 factor family.</text>
</comment>
<dbReference type="Gene3D" id="1.10.10.10">
    <property type="entry name" value="Winged helix-like DNA-binding domain superfamily/Winged helix DNA-binding domain"/>
    <property type="match status" value="2"/>
</dbReference>
<dbReference type="InterPro" id="IPR014284">
    <property type="entry name" value="RNA_pol_sigma-70_dom"/>
</dbReference>
<dbReference type="GO" id="GO:0003677">
    <property type="term" value="F:DNA binding"/>
    <property type="evidence" value="ECO:0007669"/>
    <property type="project" value="UniProtKB-KW"/>
</dbReference>
<dbReference type="InterPro" id="IPR050239">
    <property type="entry name" value="Sigma-70_RNA_pol_init_factors"/>
</dbReference>